<proteinExistence type="predicted"/>
<dbReference type="Proteomes" id="UP000183031">
    <property type="component" value="Unassembled WGS sequence"/>
</dbReference>
<reference evidence="1 2" key="1">
    <citation type="submission" date="2016-10" db="EMBL/GenBank/DDBJ databases">
        <authorList>
            <person name="Varghese N."/>
            <person name="Submissions S."/>
        </authorList>
    </citation>
    <scope>NUCLEOTIDE SEQUENCE [LARGE SCALE GENOMIC DNA]</scope>
    <source>
        <strain evidence="1 2">CGMCC 1.6853</strain>
    </source>
</reference>
<organism evidence="1 2">
    <name type="scientific">Serratia nematodiphila</name>
    <dbReference type="NCBI Taxonomy" id="458197"/>
    <lineage>
        <taxon>Bacteria</taxon>
        <taxon>Pseudomonadati</taxon>
        <taxon>Pseudomonadota</taxon>
        <taxon>Gammaproteobacteria</taxon>
        <taxon>Enterobacterales</taxon>
        <taxon>Yersiniaceae</taxon>
        <taxon>Serratia</taxon>
    </lineage>
</organism>
<evidence type="ECO:0000313" key="1">
    <source>
        <dbReference type="EMBL" id="SCY99562.1"/>
    </source>
</evidence>
<gene>
    <name evidence="1" type="ORF">SAMN02927935_03387</name>
</gene>
<name>A0A1G5KG54_9GAMM</name>
<protein>
    <recommendedName>
        <fullName evidence="3">Phage tail protein</fullName>
    </recommendedName>
</protein>
<sequence>MTVSTEVSREEYTGNGVTTDFDYRFRVFSADELVVTVADTTENIRTLVLNTDYTVTGAGSRNGGKVKLVSALASNWQISIERELPVTQEADVRNQGNFFPEVHEDAWDKLTMLIQQALSNFGLALRKPNWLAKYYDAKGNRIANMADPIGQQDAATKGYVDAVGDGYFKRTLRVPENYVRVIPAIGSRRRQLLAFDDFGNPITVLPESGSASDVLIVLAGADGADRIGMGQSTVRDVIGYVTPEMFGVPDDGDWTPQITAAVATMREVHLMAGKEYRCDGTIYMPSNNMQRLKFVFNGATIFANHMQPVFRSPAPLESPAISYYHIVGPGKIRSIGSVDTVYATGKNFVGFPAGDHSSIYNIEMTDISCDGAQFWGYAGHGGDLFFDNVRDNPVATYGLYNQIGRVNIGHSGGDTLLMKGNYNSVEWCHVKKAGLPGSNPEPGYICGGCVIFGAPVDGDPLGSNNRVGYYKADQWSSLGVGFSGDNCSVGEIELGESIFEDDSPLVQGNKPYVAIYNGNGNHIGRITSKKSAYGVLFIRGERHTLDYAELNNCHKEQLSLNINTVGSTVGDFVVNNSLHIGMYIEPGAGCSINRIIFNNANIPLGNTACQIRNANASIGEIRINGSGSSSGSGVFVEQRAKSAVRFITCNNINGMSMWVRPGGRAPSAAHLTNLPTATRPIMQISANQSACTGYYIDNRSASGGQATIYAEPDSGGAISTWVGCEGAIPLAQGGATLNAATTSNRFY</sequence>
<dbReference type="EMBL" id="FMUT01000009">
    <property type="protein sequence ID" value="SCY99562.1"/>
    <property type="molecule type" value="Genomic_DNA"/>
</dbReference>
<keyword evidence="2" id="KW-1185">Reference proteome</keyword>
<evidence type="ECO:0000313" key="2">
    <source>
        <dbReference type="Proteomes" id="UP000183031"/>
    </source>
</evidence>
<evidence type="ECO:0008006" key="3">
    <source>
        <dbReference type="Google" id="ProtNLM"/>
    </source>
</evidence>
<accession>A0A1G5KG54</accession>
<dbReference type="RefSeq" id="WP_050501239.1">
    <property type="nucleotide sequence ID" value="NZ_CBCSIN010000007.1"/>
</dbReference>
<comment type="caution">
    <text evidence="1">The sequence shown here is derived from an EMBL/GenBank/DDBJ whole genome shotgun (WGS) entry which is preliminary data.</text>
</comment>